<dbReference type="PROSITE" id="PS50127">
    <property type="entry name" value="UBC_2"/>
    <property type="match status" value="1"/>
</dbReference>
<dbReference type="STRING" id="1176355.A0A4Q9LR91"/>
<evidence type="ECO:0000256" key="1">
    <source>
        <dbReference type="ARBA" id="ARBA00000485"/>
    </source>
</evidence>
<dbReference type="VEuPathDB" id="MicrosporidiaDB:CWI38_1658p0010"/>
<organism evidence="10 11">
    <name type="scientific">Hamiltosporidium tvaerminnensis</name>
    <dbReference type="NCBI Taxonomy" id="1176355"/>
    <lineage>
        <taxon>Eukaryota</taxon>
        <taxon>Fungi</taxon>
        <taxon>Fungi incertae sedis</taxon>
        <taxon>Microsporidia</taxon>
        <taxon>Dubosqiidae</taxon>
        <taxon>Hamiltosporidium</taxon>
    </lineage>
</organism>
<dbReference type="SUPFAM" id="SSF54495">
    <property type="entry name" value="UBC-like"/>
    <property type="match status" value="1"/>
</dbReference>
<comment type="catalytic activity">
    <reaction evidence="1">
        <text>S-ubiquitinyl-[E1 ubiquitin-activating enzyme]-L-cysteine + [E2 ubiquitin-conjugating enzyme]-L-cysteine = [E1 ubiquitin-activating enzyme]-L-cysteine + S-ubiquitinyl-[E2 ubiquitin-conjugating enzyme]-L-cysteine.</text>
        <dbReference type="EC" id="2.3.2.23"/>
    </reaction>
</comment>
<dbReference type="PROSITE" id="PS00183">
    <property type="entry name" value="UBC_1"/>
    <property type="match status" value="1"/>
</dbReference>
<gene>
    <name evidence="10" type="ORF">CWI38_1658p0010</name>
</gene>
<evidence type="ECO:0000259" key="9">
    <source>
        <dbReference type="PROSITE" id="PS50127"/>
    </source>
</evidence>
<evidence type="ECO:0000256" key="8">
    <source>
        <dbReference type="RuleBase" id="RU362109"/>
    </source>
</evidence>
<feature type="domain" description="UBC core" evidence="9">
    <location>
        <begin position="9"/>
        <end position="167"/>
    </location>
</feature>
<dbReference type="InterPro" id="IPR016135">
    <property type="entry name" value="UBQ-conjugating_enzyme/RWD"/>
</dbReference>
<evidence type="ECO:0000256" key="2">
    <source>
        <dbReference type="ARBA" id="ARBA00004906"/>
    </source>
</evidence>
<feature type="active site" description="Glycyl thioester intermediate" evidence="7">
    <location>
        <position position="105"/>
    </location>
</feature>
<evidence type="ECO:0000256" key="5">
    <source>
        <dbReference type="ARBA" id="ARBA00022786"/>
    </source>
</evidence>
<dbReference type="PANTHER" id="PTHR24068">
    <property type="entry name" value="UBIQUITIN-CONJUGATING ENZYME E2"/>
    <property type="match status" value="1"/>
</dbReference>
<keyword evidence="11" id="KW-1185">Reference proteome</keyword>
<evidence type="ECO:0000313" key="10">
    <source>
        <dbReference type="EMBL" id="TBU10596.1"/>
    </source>
</evidence>
<reference evidence="10 11" key="1">
    <citation type="submission" date="2017-12" db="EMBL/GenBank/DDBJ databases">
        <authorList>
            <person name="Pombert J.-F."/>
            <person name="Haag K.L."/>
            <person name="Ebert D."/>
        </authorList>
    </citation>
    <scope>NUCLEOTIDE SEQUENCE [LARGE SCALE GENOMIC DNA]</scope>
    <source>
        <strain evidence="10">IL-G-3</strain>
    </source>
</reference>
<evidence type="ECO:0000256" key="7">
    <source>
        <dbReference type="PROSITE-ProRule" id="PRU10133"/>
    </source>
</evidence>
<evidence type="ECO:0000256" key="6">
    <source>
        <dbReference type="ARBA" id="ARBA00022840"/>
    </source>
</evidence>
<dbReference type="InterPro" id="IPR023313">
    <property type="entry name" value="UBQ-conjugating_AS"/>
</dbReference>
<dbReference type="AlphaFoldDB" id="A0A4Q9LR91"/>
<sequence length="178" mass="20478">MDKTSADNAAKKRIMKEMQALSKEKSDPKNMAKDTTFRCFEIQPSGNGNFFEWDAKLIPPEGSFYHGGIFNLRITFPADYPFKPPKIIFLTKIYHPNINSNGVICLDILNDSWSPALTIQKVIISLISWLDEPNPKDPLVPEIARTYVNDRELYRQKCKECLELEEEIEVVEIVEIII</sequence>
<evidence type="ECO:0000256" key="3">
    <source>
        <dbReference type="ARBA" id="ARBA00022679"/>
    </source>
</evidence>
<comment type="pathway">
    <text evidence="2">Protein modification; protein ubiquitination.</text>
</comment>
<dbReference type="GO" id="GO:0061631">
    <property type="term" value="F:ubiquitin conjugating enzyme activity"/>
    <property type="evidence" value="ECO:0007669"/>
    <property type="project" value="UniProtKB-EC"/>
</dbReference>
<comment type="caution">
    <text evidence="10">The sequence shown here is derived from an EMBL/GenBank/DDBJ whole genome shotgun (WGS) entry which is preliminary data.</text>
</comment>
<dbReference type="GO" id="GO:0005524">
    <property type="term" value="F:ATP binding"/>
    <property type="evidence" value="ECO:0007669"/>
    <property type="project" value="UniProtKB-UniRule"/>
</dbReference>
<dbReference type="InterPro" id="IPR000608">
    <property type="entry name" value="UBC"/>
</dbReference>
<keyword evidence="6 8" id="KW-0067">ATP-binding</keyword>
<protein>
    <submittedName>
        <fullName evidence="10">Ubiquitin-conjugating enzyme</fullName>
    </submittedName>
</protein>
<proteinExistence type="inferred from homology"/>
<dbReference type="Gene3D" id="3.10.110.10">
    <property type="entry name" value="Ubiquitin Conjugating Enzyme"/>
    <property type="match status" value="1"/>
</dbReference>
<dbReference type="EMBL" id="PITK01001658">
    <property type="protein sequence ID" value="TBU10596.1"/>
    <property type="molecule type" value="Genomic_DNA"/>
</dbReference>
<dbReference type="FunFam" id="3.10.110.10:FF:000101">
    <property type="entry name" value="Ubiquitin-conjugating enzyme E2 D2"/>
    <property type="match status" value="1"/>
</dbReference>
<comment type="similarity">
    <text evidence="8">Belongs to the ubiquitin-conjugating enzyme family.</text>
</comment>
<dbReference type="Pfam" id="PF00179">
    <property type="entry name" value="UQ_con"/>
    <property type="match status" value="1"/>
</dbReference>
<dbReference type="Proteomes" id="UP000292282">
    <property type="component" value="Unassembled WGS sequence"/>
</dbReference>
<accession>A0A4Q9LR91</accession>
<keyword evidence="3" id="KW-0808">Transferase</keyword>
<evidence type="ECO:0000313" key="11">
    <source>
        <dbReference type="Proteomes" id="UP000292282"/>
    </source>
</evidence>
<evidence type="ECO:0000256" key="4">
    <source>
        <dbReference type="ARBA" id="ARBA00022741"/>
    </source>
</evidence>
<keyword evidence="4 8" id="KW-0547">Nucleotide-binding</keyword>
<name>A0A4Q9LR91_9MICR</name>
<dbReference type="SMART" id="SM00212">
    <property type="entry name" value="UBCc"/>
    <property type="match status" value="1"/>
</dbReference>
<keyword evidence="5 8" id="KW-0833">Ubl conjugation pathway</keyword>
<dbReference type="OrthoDB" id="7851174at2759"/>